<organism evidence="2 3">
    <name type="scientific">Chrysochromulina tobinii</name>
    <dbReference type="NCBI Taxonomy" id="1460289"/>
    <lineage>
        <taxon>Eukaryota</taxon>
        <taxon>Haptista</taxon>
        <taxon>Haptophyta</taxon>
        <taxon>Prymnesiophyceae</taxon>
        <taxon>Prymnesiales</taxon>
        <taxon>Chrysochromulinaceae</taxon>
        <taxon>Chrysochromulina</taxon>
    </lineage>
</organism>
<dbReference type="OrthoDB" id="9970435at2759"/>
<dbReference type="PANTHER" id="PTHR31558:SF35">
    <property type="entry name" value="PROTEIN ENHANCED DISEASE RESISTANCE 2 C-TERMINAL DOMAIN-CONTAINING PROTEIN"/>
    <property type="match status" value="1"/>
</dbReference>
<protein>
    <submittedName>
        <fullName evidence="2">Dead box ATP-dependent RNA</fullName>
    </submittedName>
</protein>
<dbReference type="Pfam" id="PF07059">
    <property type="entry name" value="EDR2_C"/>
    <property type="match status" value="1"/>
</dbReference>
<feature type="domain" description="Protein ENHANCED DISEASE RESISTANCE 2 C-terminal" evidence="1">
    <location>
        <begin position="2"/>
        <end position="212"/>
    </location>
</feature>
<name>A0A0M0K304_9EUKA</name>
<gene>
    <name evidence="2" type="ORF">Ctob_006353</name>
</gene>
<dbReference type="PANTHER" id="PTHR31558">
    <property type="entry name" value="CW14 PROTEIN"/>
    <property type="match status" value="1"/>
</dbReference>
<evidence type="ECO:0000259" key="1">
    <source>
        <dbReference type="Pfam" id="PF07059"/>
    </source>
</evidence>
<evidence type="ECO:0000313" key="3">
    <source>
        <dbReference type="Proteomes" id="UP000037460"/>
    </source>
</evidence>
<dbReference type="InterPro" id="IPR009769">
    <property type="entry name" value="EDR2_C"/>
</dbReference>
<evidence type="ECO:0000313" key="2">
    <source>
        <dbReference type="EMBL" id="KOO33256.1"/>
    </source>
</evidence>
<dbReference type="Proteomes" id="UP000037460">
    <property type="component" value="Unassembled WGS sequence"/>
</dbReference>
<dbReference type="EMBL" id="JWZX01001563">
    <property type="protein sequence ID" value="KOO33256.1"/>
    <property type="molecule type" value="Genomic_DNA"/>
</dbReference>
<keyword evidence="3" id="KW-1185">Reference proteome</keyword>
<sequence length="224" mass="24629">MDLHKRQSICFHTAQHLTLPPPPDKDASNESGLPRRLIINIVIPQGEPSMNPLAKAVLDGPCFQVVTVYTATGASLKEWRDEGSNAAKLFARFIENAPSGVLPSSGDIDVKERLKIIPWIENVKTVGLPSWLEGYNGKPALITKSGSITRGDDYIEITMNLFRFGFLTRKGMHHLLPGVGAFELHCALTIEGREDDELDERCFIACKARNLDLIGLAKEGVLPS</sequence>
<reference evidence="3" key="1">
    <citation type="journal article" date="2015" name="PLoS Genet.">
        <title>Genome Sequence and Transcriptome Analyses of Chrysochromulina tobin: Metabolic Tools for Enhanced Algal Fitness in the Prominent Order Prymnesiales (Haptophyceae).</title>
        <authorList>
            <person name="Hovde B.T."/>
            <person name="Deodato C.R."/>
            <person name="Hunsperger H.M."/>
            <person name="Ryken S.A."/>
            <person name="Yost W."/>
            <person name="Jha R.K."/>
            <person name="Patterson J."/>
            <person name="Monnat R.J. Jr."/>
            <person name="Barlow S.B."/>
            <person name="Starkenburg S.R."/>
            <person name="Cattolico R.A."/>
        </authorList>
    </citation>
    <scope>NUCLEOTIDE SEQUENCE</scope>
    <source>
        <strain evidence="3">CCMP291</strain>
    </source>
</reference>
<dbReference type="AlphaFoldDB" id="A0A0M0K304"/>
<accession>A0A0M0K304</accession>
<comment type="caution">
    <text evidence="2">The sequence shown here is derived from an EMBL/GenBank/DDBJ whole genome shotgun (WGS) entry which is preliminary data.</text>
</comment>
<proteinExistence type="predicted"/>